<dbReference type="EMBL" id="PQXK01000040">
    <property type="protein sequence ID" value="TGO40240.1"/>
    <property type="molecule type" value="Genomic_DNA"/>
</dbReference>
<dbReference type="Proteomes" id="UP000297814">
    <property type="component" value="Unassembled WGS sequence"/>
</dbReference>
<gene>
    <name evidence="2" type="ORF">BHYA_0040g00490</name>
</gene>
<proteinExistence type="predicted"/>
<name>A0A4Z1GYV3_9HELO</name>
<reference evidence="2 3" key="1">
    <citation type="submission" date="2017-12" db="EMBL/GenBank/DDBJ databases">
        <title>Comparative genomics of Botrytis spp.</title>
        <authorList>
            <person name="Valero-Jimenez C.A."/>
            <person name="Tapia P."/>
            <person name="Veloso J."/>
            <person name="Silva-Moreno E."/>
            <person name="Staats M."/>
            <person name="Valdes J.H."/>
            <person name="Van Kan J.A.L."/>
        </authorList>
    </citation>
    <scope>NUCLEOTIDE SEQUENCE [LARGE SCALE GENOMIC DNA]</scope>
    <source>
        <strain evidence="2 3">Bh0001</strain>
    </source>
</reference>
<protein>
    <submittedName>
        <fullName evidence="2">Uncharacterized protein</fullName>
    </submittedName>
</protein>
<evidence type="ECO:0000256" key="1">
    <source>
        <dbReference type="SAM" id="MobiDB-lite"/>
    </source>
</evidence>
<organism evidence="2 3">
    <name type="scientific">Botrytis hyacinthi</name>
    <dbReference type="NCBI Taxonomy" id="278943"/>
    <lineage>
        <taxon>Eukaryota</taxon>
        <taxon>Fungi</taxon>
        <taxon>Dikarya</taxon>
        <taxon>Ascomycota</taxon>
        <taxon>Pezizomycotina</taxon>
        <taxon>Leotiomycetes</taxon>
        <taxon>Helotiales</taxon>
        <taxon>Sclerotiniaceae</taxon>
        <taxon>Botrytis</taxon>
    </lineage>
</organism>
<keyword evidence="3" id="KW-1185">Reference proteome</keyword>
<sequence>MITLKTLCPLTSPPCLIPPDALDDALDGDIGAIEGRALDDTFDSVEGGGAVDDANDTTDSGGV</sequence>
<feature type="region of interest" description="Disordered" evidence="1">
    <location>
        <begin position="41"/>
        <end position="63"/>
    </location>
</feature>
<evidence type="ECO:0000313" key="2">
    <source>
        <dbReference type="EMBL" id="TGO40240.1"/>
    </source>
</evidence>
<dbReference type="AlphaFoldDB" id="A0A4Z1GYV3"/>
<accession>A0A4Z1GYV3</accession>
<evidence type="ECO:0000313" key="3">
    <source>
        <dbReference type="Proteomes" id="UP000297814"/>
    </source>
</evidence>
<comment type="caution">
    <text evidence="2">The sequence shown here is derived from an EMBL/GenBank/DDBJ whole genome shotgun (WGS) entry which is preliminary data.</text>
</comment>